<feature type="compositionally biased region" description="Polar residues" evidence="1">
    <location>
        <begin position="65"/>
        <end position="93"/>
    </location>
</feature>
<keyword evidence="3" id="KW-1185">Reference proteome</keyword>
<dbReference type="AlphaFoldDB" id="A0ABD0MJM4"/>
<dbReference type="EMBL" id="JAMKFB020000601">
    <property type="protein sequence ID" value="KAL0148851.1"/>
    <property type="molecule type" value="Genomic_DNA"/>
</dbReference>
<sequence>PSAKLLQSQLSTQVESSGHSDSSDELPPTPPNQLLWPAKKVSDHFQNPTDQYVASYTPLWTTSHAAQRGASPTAQQGASTTNPGVTSPRAQGITSPTATVTSATPRGVTSPIARRATSPTATITSPTCEAMFTKLLTILEEVKETQQVHSKMLNALLKKQDGSVVEVPEGVVLPLKTQSDLEALDQKLGDRSVMSAV</sequence>
<dbReference type="Proteomes" id="UP001529510">
    <property type="component" value="Unassembled WGS sequence"/>
</dbReference>
<proteinExistence type="predicted"/>
<feature type="non-terminal residue" evidence="2">
    <location>
        <position position="1"/>
    </location>
</feature>
<organism evidence="2 3">
    <name type="scientific">Cirrhinus mrigala</name>
    <name type="common">Mrigala</name>
    <dbReference type="NCBI Taxonomy" id="683832"/>
    <lineage>
        <taxon>Eukaryota</taxon>
        <taxon>Metazoa</taxon>
        <taxon>Chordata</taxon>
        <taxon>Craniata</taxon>
        <taxon>Vertebrata</taxon>
        <taxon>Euteleostomi</taxon>
        <taxon>Actinopterygii</taxon>
        <taxon>Neopterygii</taxon>
        <taxon>Teleostei</taxon>
        <taxon>Ostariophysi</taxon>
        <taxon>Cypriniformes</taxon>
        <taxon>Cyprinidae</taxon>
        <taxon>Labeoninae</taxon>
        <taxon>Labeonini</taxon>
        <taxon>Cirrhinus</taxon>
    </lineage>
</organism>
<evidence type="ECO:0000313" key="2">
    <source>
        <dbReference type="EMBL" id="KAL0148851.1"/>
    </source>
</evidence>
<evidence type="ECO:0000313" key="3">
    <source>
        <dbReference type="Proteomes" id="UP001529510"/>
    </source>
</evidence>
<gene>
    <name evidence="2" type="ORF">M9458_055860</name>
</gene>
<protein>
    <submittedName>
        <fullName evidence="2">Uncharacterized protein</fullName>
    </submittedName>
</protein>
<reference evidence="2 3" key="1">
    <citation type="submission" date="2024-05" db="EMBL/GenBank/DDBJ databases">
        <title>Genome sequencing and assembly of Indian major carp, Cirrhinus mrigala (Hamilton, 1822).</title>
        <authorList>
            <person name="Mohindra V."/>
            <person name="Chowdhury L.M."/>
            <person name="Lal K."/>
            <person name="Jena J.K."/>
        </authorList>
    </citation>
    <scope>NUCLEOTIDE SEQUENCE [LARGE SCALE GENOMIC DNA]</scope>
    <source>
        <strain evidence="2">CM1030</strain>
        <tissue evidence="2">Blood</tissue>
    </source>
</reference>
<name>A0ABD0MJM4_CIRMR</name>
<comment type="caution">
    <text evidence="2">The sequence shown here is derived from an EMBL/GenBank/DDBJ whole genome shotgun (WGS) entry which is preliminary data.</text>
</comment>
<feature type="region of interest" description="Disordered" evidence="1">
    <location>
        <begin position="65"/>
        <end position="116"/>
    </location>
</feature>
<evidence type="ECO:0000256" key="1">
    <source>
        <dbReference type="SAM" id="MobiDB-lite"/>
    </source>
</evidence>
<feature type="region of interest" description="Disordered" evidence="1">
    <location>
        <begin position="1"/>
        <end position="38"/>
    </location>
</feature>
<feature type="non-terminal residue" evidence="2">
    <location>
        <position position="197"/>
    </location>
</feature>
<feature type="compositionally biased region" description="Low complexity" evidence="1">
    <location>
        <begin position="94"/>
        <end position="116"/>
    </location>
</feature>
<feature type="compositionally biased region" description="Polar residues" evidence="1">
    <location>
        <begin position="1"/>
        <end position="20"/>
    </location>
</feature>
<accession>A0ABD0MJM4</accession>